<dbReference type="Proteomes" id="UP000005270">
    <property type="component" value="Chromosome"/>
</dbReference>
<dbReference type="HOGENOM" id="CLU_026231_0_1_2"/>
<dbReference type="OrthoDB" id="372168at2157"/>
<gene>
    <name evidence="4" type="ordered locus">TCELL_1091</name>
</gene>
<dbReference type="PANTHER" id="PTHR30508">
    <property type="entry name" value="FES CLUSTER ASSEMBLY PROTEIN SUF"/>
    <property type="match status" value="1"/>
</dbReference>
<dbReference type="eggNOG" id="arCOG01715">
    <property type="taxonomic scope" value="Archaea"/>
</dbReference>
<dbReference type="GeneID" id="13013410"/>
<evidence type="ECO:0000313" key="4">
    <source>
        <dbReference type="EMBL" id="AFK51514.1"/>
    </source>
</evidence>
<name>I3TFH6_THEC1</name>
<dbReference type="Pfam" id="PF19295">
    <property type="entry name" value="SufBD_N"/>
    <property type="match status" value="1"/>
</dbReference>
<proteinExistence type="inferred from homology"/>
<sequence length="467" mass="52885">MGFDIRVFELEELTGVEYRSRVEITGRVSRGLVEEISRSKKEPEWMRRLRLRALDYFEKAPVPQWLPYIQRIDLDEITTLYTKPDVEVASDWSDLPEDVRRIYERLGLPETYAKYLAGLTTVLDSESVFVGMKDFLRRLGVVMVPMEEAVQKYPDLVKKYFSRVFPYTDHKFAALHYALWSGGVFVYVPKGVRVPYPVEAFFFLGKEMEGQFEHSLIVADEGSELVFIEGCSAPRLRRESFHDGMVEIYAHPSSRVSFVTVQNWSRNVINFNNKRAVAEENAFVEWVEGSIGSKITVTYPSTVLRGEGAKTVSTLLSISNGGYIKDTGSKVIHAAPRTSSRVLSKSIVANGGLSVYRGLTQVNKGAVGSFSHVECESLILDEKSGSYTYPIVHLLERDADVGHEASTLRLSEDQVFYLMSRGLRRNEAVSLVVNGFVRDVLRKLPFEFASMLKRVVELEFEEYGGVG</sequence>
<dbReference type="InterPro" id="IPR055346">
    <property type="entry name" value="Fe-S_cluster_assembly_SufBD"/>
</dbReference>
<evidence type="ECO:0000259" key="2">
    <source>
        <dbReference type="Pfam" id="PF01458"/>
    </source>
</evidence>
<dbReference type="EMBL" id="CP003531">
    <property type="protein sequence ID" value="AFK51514.1"/>
    <property type="molecule type" value="Genomic_DNA"/>
</dbReference>
<evidence type="ECO:0000259" key="3">
    <source>
        <dbReference type="Pfam" id="PF19295"/>
    </source>
</evidence>
<dbReference type="InterPro" id="IPR000825">
    <property type="entry name" value="SUF_FeS_clus_asmbl_SufBD_core"/>
</dbReference>
<keyword evidence="5" id="KW-1185">Reference proteome</keyword>
<feature type="domain" description="SUF system FeS cluster assembly SufBD N-terminal" evidence="3">
    <location>
        <begin position="140"/>
        <end position="198"/>
    </location>
</feature>
<dbReference type="RefSeq" id="WP_014737764.1">
    <property type="nucleotide sequence ID" value="NC_017954.1"/>
</dbReference>
<dbReference type="GO" id="GO:0016226">
    <property type="term" value="P:iron-sulfur cluster assembly"/>
    <property type="evidence" value="ECO:0007669"/>
    <property type="project" value="InterPro"/>
</dbReference>
<protein>
    <submittedName>
        <fullName evidence="4">FeS assembly protein SufB</fullName>
    </submittedName>
</protein>
<dbReference type="SUPFAM" id="SSF101960">
    <property type="entry name" value="Stabilizer of iron transporter SufD"/>
    <property type="match status" value="1"/>
</dbReference>
<dbReference type="NCBIfam" id="TIGR01980">
    <property type="entry name" value="sufB"/>
    <property type="match status" value="1"/>
</dbReference>
<accession>I3TFH6</accession>
<dbReference type="PANTHER" id="PTHR30508:SF1">
    <property type="entry name" value="UPF0051 PROTEIN ABCI8, CHLOROPLASTIC-RELATED"/>
    <property type="match status" value="1"/>
</dbReference>
<dbReference type="InParanoid" id="I3TFH6"/>
<dbReference type="KEGG" id="thg:TCELL_1091"/>
<comment type="similarity">
    <text evidence="1">Belongs to the iron-sulfur cluster assembly SufBD family.</text>
</comment>
<dbReference type="InterPro" id="IPR010231">
    <property type="entry name" value="SUF_FeS_clus_asmbl_SufB"/>
</dbReference>
<organism evidence="4 5">
    <name type="scientific">Thermogladius calderae (strain DSM 22663 / VKM B-2946 / 1633)</name>
    <dbReference type="NCBI Taxonomy" id="1184251"/>
    <lineage>
        <taxon>Archaea</taxon>
        <taxon>Thermoproteota</taxon>
        <taxon>Thermoprotei</taxon>
        <taxon>Desulfurococcales</taxon>
        <taxon>Desulfurococcaceae</taxon>
        <taxon>Thermogladius</taxon>
    </lineage>
</organism>
<evidence type="ECO:0000256" key="1">
    <source>
        <dbReference type="ARBA" id="ARBA00043967"/>
    </source>
</evidence>
<dbReference type="InterPro" id="IPR045595">
    <property type="entry name" value="SufBD_N"/>
</dbReference>
<dbReference type="Pfam" id="PF01458">
    <property type="entry name" value="SUFBD_core"/>
    <property type="match status" value="1"/>
</dbReference>
<dbReference type="InterPro" id="IPR037284">
    <property type="entry name" value="SUF_FeS_clus_asmbl_SufBD_sf"/>
</dbReference>
<evidence type="ECO:0000313" key="5">
    <source>
        <dbReference type="Proteomes" id="UP000005270"/>
    </source>
</evidence>
<reference evidence="4 5" key="1">
    <citation type="journal article" date="2012" name="J. Bacteriol.">
        <title>Complete genome sequence of the hyperthermophilic cellulolytic Crenarchaeon 'Thermogladius cellulolyticus' 1633.</title>
        <authorList>
            <person name="Mardanov A.V."/>
            <person name="Kochetkova T.V."/>
            <person name="Beletsky A.V."/>
            <person name="Bonch-Osmolovskaya E.A."/>
            <person name="Ravin N.V."/>
            <person name="Skryabin K.G."/>
        </authorList>
    </citation>
    <scope>NUCLEOTIDE SEQUENCE [LARGE SCALE GENOMIC DNA]</scope>
    <source>
        <strain evidence="5">DSM 22663 / VKM B-2946 / 1633</strain>
    </source>
</reference>
<dbReference type="STRING" id="1184251.TCELL_1091"/>
<dbReference type="FunCoup" id="I3TFH6">
    <property type="interactions" value="9"/>
</dbReference>
<dbReference type="AlphaFoldDB" id="I3TFH6"/>
<feature type="domain" description="SUF system FeS cluster assembly SufBD core" evidence="2">
    <location>
        <begin position="205"/>
        <end position="436"/>
    </location>
</feature>